<proteinExistence type="predicted"/>
<dbReference type="STRING" id="1449350.OCH239_09310"/>
<dbReference type="EMBL" id="JALZ01000021">
    <property type="protein sequence ID" value="ETX13653.1"/>
    <property type="molecule type" value="Genomic_DNA"/>
</dbReference>
<evidence type="ECO:0000313" key="2">
    <source>
        <dbReference type="Proteomes" id="UP000022447"/>
    </source>
</evidence>
<reference evidence="1 2" key="1">
    <citation type="submission" date="2014-01" db="EMBL/GenBank/DDBJ databases">
        <title>Roseivivax halodurans JCM 10272 Genome Sequencing.</title>
        <authorList>
            <person name="Lai Q."/>
            <person name="Li G."/>
            <person name="Shao Z."/>
        </authorList>
    </citation>
    <scope>NUCLEOTIDE SEQUENCE [LARGE SCALE GENOMIC DNA]</scope>
    <source>
        <strain evidence="1 2">JCM 10272</strain>
    </source>
</reference>
<evidence type="ECO:0000313" key="1">
    <source>
        <dbReference type="EMBL" id="ETX13653.1"/>
    </source>
</evidence>
<name>X7EEU6_9RHOB</name>
<organism evidence="1 2">
    <name type="scientific">Roseivivax halodurans JCM 10272</name>
    <dbReference type="NCBI Taxonomy" id="1449350"/>
    <lineage>
        <taxon>Bacteria</taxon>
        <taxon>Pseudomonadati</taxon>
        <taxon>Pseudomonadota</taxon>
        <taxon>Alphaproteobacteria</taxon>
        <taxon>Rhodobacterales</taxon>
        <taxon>Roseobacteraceae</taxon>
        <taxon>Roseivivax</taxon>
    </lineage>
</organism>
<gene>
    <name evidence="1" type="ORF">OCH239_09310</name>
</gene>
<dbReference type="RefSeq" id="WP_157577892.1">
    <property type="nucleotide sequence ID" value="NZ_JALZ01000021.1"/>
</dbReference>
<protein>
    <submittedName>
        <fullName evidence="1">Uncharacterized protein</fullName>
    </submittedName>
</protein>
<comment type="caution">
    <text evidence="1">The sequence shown here is derived from an EMBL/GenBank/DDBJ whole genome shotgun (WGS) entry which is preliminary data.</text>
</comment>
<dbReference type="Proteomes" id="UP000022447">
    <property type="component" value="Unassembled WGS sequence"/>
</dbReference>
<dbReference type="AlphaFoldDB" id="X7EEU6"/>
<sequence>MFAQVTSMISFPCLIAGLAANHFLPGAGWMVALPLHTIALAFFFHDRRRGACAYAA</sequence>
<keyword evidence="2" id="KW-1185">Reference proteome</keyword>
<accession>X7EEU6</accession>